<sequence length="162" mass="18159">MQIQHTTLNDMGQNMLFHFTSKHIPITIAVFFLSMISGCFERNINLEVCGLNYTSLHIDEFTVNGYSGANISANGGGGGFTCCIALPRKWHEGMSVKIRWTNDGTKFQNYKERTVAVPKYSDKDLGFLAVHFYPDDSVKVLVTNHTDSFPGYPYPRPANKSP</sequence>
<dbReference type="Proteomes" id="UP000622638">
    <property type="component" value="Unassembled WGS sequence"/>
</dbReference>
<gene>
    <name evidence="1" type="ORF">GCM10011572_31510</name>
    <name evidence="2" type="ORF">GM672_24990</name>
</gene>
<evidence type="ECO:0000313" key="3">
    <source>
        <dbReference type="Proteomes" id="UP000430634"/>
    </source>
</evidence>
<reference evidence="2 3" key="3">
    <citation type="submission" date="2019-11" db="EMBL/GenBank/DDBJ databases">
        <title>Type strains purchased from KCTC, JCM and DSMZ.</title>
        <authorList>
            <person name="Lu H."/>
        </authorList>
    </citation>
    <scope>NUCLEOTIDE SEQUENCE [LARGE SCALE GENOMIC DNA]</scope>
    <source>
        <strain evidence="2 3">KCTC 52429</strain>
    </source>
</reference>
<organism evidence="2 3">
    <name type="scientific">Pseudoduganella buxea</name>
    <dbReference type="NCBI Taxonomy" id="1949069"/>
    <lineage>
        <taxon>Bacteria</taxon>
        <taxon>Pseudomonadati</taxon>
        <taxon>Pseudomonadota</taxon>
        <taxon>Betaproteobacteria</taxon>
        <taxon>Burkholderiales</taxon>
        <taxon>Oxalobacteraceae</taxon>
        <taxon>Telluria group</taxon>
        <taxon>Pseudoduganella</taxon>
    </lineage>
</organism>
<comment type="caution">
    <text evidence="2">The sequence shown here is derived from an EMBL/GenBank/DDBJ whole genome shotgun (WGS) entry which is preliminary data.</text>
</comment>
<protein>
    <submittedName>
        <fullName evidence="2">DUF3304 domain-containing protein</fullName>
    </submittedName>
</protein>
<reference evidence="4" key="2">
    <citation type="journal article" date="2019" name="Int. J. Syst. Evol. Microbiol.">
        <title>The Global Catalogue of Microorganisms (GCM) 10K type strain sequencing project: providing services to taxonomists for standard genome sequencing and annotation.</title>
        <authorList>
            <consortium name="The Broad Institute Genomics Platform"/>
            <consortium name="The Broad Institute Genome Sequencing Center for Infectious Disease"/>
            <person name="Wu L."/>
            <person name="Ma J."/>
        </authorList>
    </citation>
    <scope>NUCLEOTIDE SEQUENCE [LARGE SCALE GENOMIC DNA]</scope>
    <source>
        <strain evidence="4">CGMCC 1.15931</strain>
    </source>
</reference>
<accession>A0A6I3T4X5</accession>
<dbReference type="EMBL" id="BMKG01000012">
    <property type="protein sequence ID" value="GGC07534.1"/>
    <property type="molecule type" value="Genomic_DNA"/>
</dbReference>
<dbReference type="RefSeq" id="WP_155473237.1">
    <property type="nucleotide sequence ID" value="NZ_BMKG01000012.1"/>
</dbReference>
<dbReference type="Proteomes" id="UP000430634">
    <property type="component" value="Unassembled WGS sequence"/>
</dbReference>
<reference evidence="1" key="4">
    <citation type="submission" date="2024-05" db="EMBL/GenBank/DDBJ databases">
        <authorList>
            <person name="Sun Q."/>
            <person name="Zhou Y."/>
        </authorList>
    </citation>
    <scope>NUCLEOTIDE SEQUENCE</scope>
    <source>
        <strain evidence="1">CGMCC 1.15931</strain>
    </source>
</reference>
<evidence type="ECO:0000313" key="4">
    <source>
        <dbReference type="Proteomes" id="UP000622638"/>
    </source>
</evidence>
<evidence type="ECO:0000313" key="2">
    <source>
        <dbReference type="EMBL" id="MTV55985.1"/>
    </source>
</evidence>
<dbReference type="Pfam" id="PF11745">
    <property type="entry name" value="DUF3304"/>
    <property type="match status" value="1"/>
</dbReference>
<reference evidence="1" key="1">
    <citation type="journal article" date="2014" name="Int. J. Syst. Evol. Microbiol.">
        <title>Complete genome of a new Firmicutes species belonging to the dominant human colonic microbiota ('Ruminococcus bicirculans') reveals two chromosomes and a selective capacity to utilize plant glucans.</title>
        <authorList>
            <consortium name="NISC Comparative Sequencing Program"/>
            <person name="Wegmann U."/>
            <person name="Louis P."/>
            <person name="Goesmann A."/>
            <person name="Henrissat B."/>
            <person name="Duncan S.H."/>
            <person name="Flint H.J."/>
        </authorList>
    </citation>
    <scope>NUCLEOTIDE SEQUENCE</scope>
    <source>
        <strain evidence="1">CGMCC 1.15931</strain>
    </source>
</reference>
<dbReference type="AlphaFoldDB" id="A0A6I3T4X5"/>
<evidence type="ECO:0000313" key="1">
    <source>
        <dbReference type="EMBL" id="GGC07534.1"/>
    </source>
</evidence>
<proteinExistence type="predicted"/>
<name>A0A6I3T4X5_9BURK</name>
<dbReference type="OrthoDB" id="8656856at2"/>
<dbReference type="InterPro" id="IPR021733">
    <property type="entry name" value="DUF3304"/>
</dbReference>
<keyword evidence="4" id="KW-1185">Reference proteome</keyword>
<dbReference type="EMBL" id="WNKZ01000120">
    <property type="protein sequence ID" value="MTV55985.1"/>
    <property type="molecule type" value="Genomic_DNA"/>
</dbReference>